<dbReference type="EMBL" id="ON649700">
    <property type="protein sequence ID" value="UVF62404.1"/>
    <property type="molecule type" value="Genomic_DNA"/>
</dbReference>
<organism evidence="1 2">
    <name type="scientific">Nitrososphaeria virus YSH_174770</name>
    <dbReference type="NCBI Taxonomy" id="3071322"/>
    <lineage>
        <taxon>Viruses</taxon>
        <taxon>Duplodnaviria</taxon>
        <taxon>Heunggongvirae</taxon>
        <taxon>Uroviricota</taxon>
        <taxon>Caudoviricetes</taxon>
        <taxon>Juravirales</taxon>
        <taxon>Yangangviridae</taxon>
        <taxon>Senitvirus</taxon>
        <taxon>Senitvirus yangshanense</taxon>
    </lineage>
</organism>
<keyword evidence="2" id="KW-1185">Reference proteome</keyword>
<accession>A0A976UAP5</accession>
<evidence type="ECO:0000313" key="2">
    <source>
        <dbReference type="Proteomes" id="UP001157003"/>
    </source>
</evidence>
<protein>
    <submittedName>
        <fullName evidence="1">Tail tube terminator</fullName>
    </submittedName>
</protein>
<dbReference type="Proteomes" id="UP001157003">
    <property type="component" value="Segment"/>
</dbReference>
<name>A0A976UAP5_9CAUD</name>
<sequence length="164" mass="18210">MTTVDLFAIKERIVTILKANSSLFSSQPSDKTKFRKIEAGSPSPKAIQEPPLPRCWVTSDDTVATVKPLGIIANNISQGEEYEIRIKIIFASEAKDGPKTEEKVDDFTKLIINTLESNYDLRNGAESTRVAESSEVVAIRELPSYLKGDRVRGRAIIFKVIVRA</sequence>
<proteinExistence type="predicted"/>
<evidence type="ECO:0000313" key="1">
    <source>
        <dbReference type="EMBL" id="UVF62404.1"/>
    </source>
</evidence>
<reference evidence="1 2" key="1">
    <citation type="submission" date="2022-05" db="EMBL/GenBank/DDBJ databases">
        <title>Diverse viruses of marine archaea discovered using metagenomics.</title>
        <authorList>
            <person name="Zhou Y."/>
        </authorList>
    </citation>
    <scope>NUCLEOTIDE SEQUENCE [LARGE SCALE GENOMIC DNA]</scope>
    <source>
        <strain evidence="1">YSH_174770</strain>
    </source>
</reference>